<keyword evidence="8" id="KW-1185">Reference proteome</keyword>
<name>A0A2T0SBU4_9ACTN</name>
<evidence type="ECO:0000256" key="1">
    <source>
        <dbReference type="ARBA" id="ARBA00004651"/>
    </source>
</evidence>
<gene>
    <name evidence="7" type="ORF">CLV70_104403</name>
</gene>
<keyword evidence="5 6" id="KW-0472">Membrane</keyword>
<evidence type="ECO:0000256" key="5">
    <source>
        <dbReference type="ARBA" id="ARBA00023136"/>
    </source>
</evidence>
<feature type="transmembrane region" description="Helical" evidence="6">
    <location>
        <begin position="159"/>
        <end position="179"/>
    </location>
</feature>
<keyword evidence="3 6" id="KW-0812">Transmembrane</keyword>
<feature type="transmembrane region" description="Helical" evidence="6">
    <location>
        <begin position="128"/>
        <end position="147"/>
    </location>
</feature>
<keyword evidence="4 6" id="KW-1133">Transmembrane helix</keyword>
<evidence type="ECO:0000313" key="7">
    <source>
        <dbReference type="EMBL" id="PRY30851.1"/>
    </source>
</evidence>
<accession>A0A2T0SBU4</accession>
<evidence type="ECO:0000256" key="2">
    <source>
        <dbReference type="ARBA" id="ARBA00022475"/>
    </source>
</evidence>
<proteinExistence type="predicted"/>
<keyword evidence="2" id="KW-1003">Cell membrane</keyword>
<feature type="transmembrane region" description="Helical" evidence="6">
    <location>
        <begin position="233"/>
        <end position="255"/>
    </location>
</feature>
<feature type="transmembrane region" description="Helical" evidence="6">
    <location>
        <begin position="86"/>
        <end position="108"/>
    </location>
</feature>
<reference evidence="7 8" key="1">
    <citation type="submission" date="2018-03" db="EMBL/GenBank/DDBJ databases">
        <title>Genomic Encyclopedia of Archaeal and Bacterial Type Strains, Phase II (KMG-II): from individual species to whole genera.</title>
        <authorList>
            <person name="Goeker M."/>
        </authorList>
    </citation>
    <scope>NUCLEOTIDE SEQUENCE [LARGE SCALE GENOMIC DNA]</scope>
    <source>
        <strain evidence="7 8">DSM 45348</strain>
    </source>
</reference>
<sequence>MVRAATRIARCSAGRILLRTASEMIRVQIFDRAMTLAAQAFTSLFPLLIMVGVVLGAKQVERFASLARLPASSQHLLDETLTDRGLSAFGVAGIVVILLSSTGVARALARAYGSVWEVPRLPRGPRAAWRWLFAVLVLVALLIGTRLSGAFTSGLPRPGLWSAVLLLPADVAAGVLLPAVLMHRAVPIRPLVPGGVAFALVMLAVRPTGAVYLPRALRASDDRYGTIGLAFTYIGWLYVMAFCLLMTAVLGQVVARDDSLAGRLARGPAGIPRTGRLIVRRRPRTGSPAPPR</sequence>
<protein>
    <submittedName>
        <fullName evidence="7">Membrane protein</fullName>
    </submittedName>
</protein>
<evidence type="ECO:0000313" key="8">
    <source>
        <dbReference type="Proteomes" id="UP000239209"/>
    </source>
</evidence>
<dbReference type="AlphaFoldDB" id="A0A2T0SBU4"/>
<feature type="transmembrane region" description="Helical" evidence="6">
    <location>
        <begin position="36"/>
        <end position="57"/>
    </location>
</feature>
<dbReference type="GO" id="GO:0005886">
    <property type="term" value="C:plasma membrane"/>
    <property type="evidence" value="ECO:0007669"/>
    <property type="project" value="UniProtKB-SubCell"/>
</dbReference>
<dbReference type="EMBL" id="PVZG01000004">
    <property type="protein sequence ID" value="PRY30851.1"/>
    <property type="molecule type" value="Genomic_DNA"/>
</dbReference>
<dbReference type="Pfam" id="PF03631">
    <property type="entry name" value="Virul_fac_BrkB"/>
    <property type="match status" value="1"/>
</dbReference>
<organism evidence="7 8">
    <name type="scientific">Pseudosporangium ferrugineum</name>
    <dbReference type="NCBI Taxonomy" id="439699"/>
    <lineage>
        <taxon>Bacteria</taxon>
        <taxon>Bacillati</taxon>
        <taxon>Actinomycetota</taxon>
        <taxon>Actinomycetes</taxon>
        <taxon>Micromonosporales</taxon>
        <taxon>Micromonosporaceae</taxon>
        <taxon>Pseudosporangium</taxon>
    </lineage>
</organism>
<evidence type="ECO:0000256" key="3">
    <source>
        <dbReference type="ARBA" id="ARBA00022692"/>
    </source>
</evidence>
<comment type="caution">
    <text evidence="7">The sequence shown here is derived from an EMBL/GenBank/DDBJ whole genome shotgun (WGS) entry which is preliminary data.</text>
</comment>
<dbReference type="Proteomes" id="UP000239209">
    <property type="component" value="Unassembled WGS sequence"/>
</dbReference>
<dbReference type="InterPro" id="IPR017039">
    <property type="entry name" value="Virul_fac_BrkB"/>
</dbReference>
<comment type="subcellular location">
    <subcellularLocation>
        <location evidence="1">Cell membrane</location>
        <topology evidence="1">Multi-pass membrane protein</topology>
    </subcellularLocation>
</comment>
<evidence type="ECO:0000256" key="6">
    <source>
        <dbReference type="SAM" id="Phobius"/>
    </source>
</evidence>
<feature type="transmembrane region" description="Helical" evidence="6">
    <location>
        <begin position="191"/>
        <end position="213"/>
    </location>
</feature>
<evidence type="ECO:0000256" key="4">
    <source>
        <dbReference type="ARBA" id="ARBA00022989"/>
    </source>
</evidence>